<proteinExistence type="predicted"/>
<name>W7AHQ0_9APIC</name>
<reference evidence="2 3" key="1">
    <citation type="submission" date="2013-02" db="EMBL/GenBank/DDBJ databases">
        <title>The Genome Sequence of Plasmodium inui San Antonio 1.</title>
        <authorList>
            <consortium name="The Broad Institute Genome Sequencing Platform"/>
            <consortium name="The Broad Institute Genome Sequencing Center for Infectious Disease"/>
            <person name="Neafsey D."/>
            <person name="Cheeseman I."/>
            <person name="Volkman S."/>
            <person name="Adams J."/>
            <person name="Walker B."/>
            <person name="Young S.K."/>
            <person name="Zeng Q."/>
            <person name="Gargeya S."/>
            <person name="Fitzgerald M."/>
            <person name="Haas B."/>
            <person name="Abouelleil A."/>
            <person name="Alvarado L."/>
            <person name="Arachchi H.M."/>
            <person name="Berlin A.M."/>
            <person name="Chapman S.B."/>
            <person name="Dewar J."/>
            <person name="Goldberg J."/>
            <person name="Griggs A."/>
            <person name="Gujja S."/>
            <person name="Hansen M."/>
            <person name="Howarth C."/>
            <person name="Imamovic A."/>
            <person name="Larimer J."/>
            <person name="McCowan C."/>
            <person name="Murphy C."/>
            <person name="Neiman D."/>
            <person name="Pearson M."/>
            <person name="Priest M."/>
            <person name="Roberts A."/>
            <person name="Saif S."/>
            <person name="Shea T."/>
            <person name="Sisk P."/>
            <person name="Sykes S."/>
            <person name="Wortman J."/>
            <person name="Nusbaum C."/>
            <person name="Birren B."/>
        </authorList>
    </citation>
    <scope>NUCLEOTIDE SEQUENCE [LARGE SCALE GENOMIC DNA]</scope>
    <source>
        <strain evidence="2 3">San Antonio 1</strain>
    </source>
</reference>
<organism evidence="2 3">
    <name type="scientific">Plasmodium inui San Antonio 1</name>
    <dbReference type="NCBI Taxonomy" id="1237626"/>
    <lineage>
        <taxon>Eukaryota</taxon>
        <taxon>Sar</taxon>
        <taxon>Alveolata</taxon>
        <taxon>Apicomplexa</taxon>
        <taxon>Aconoidasida</taxon>
        <taxon>Haemosporida</taxon>
        <taxon>Plasmodiidae</taxon>
        <taxon>Plasmodium</taxon>
        <taxon>Plasmodium (Plasmodium)</taxon>
    </lineage>
</organism>
<dbReference type="RefSeq" id="XP_008818632.1">
    <property type="nucleotide sequence ID" value="XM_008820410.1"/>
</dbReference>
<feature type="region of interest" description="Disordered" evidence="1">
    <location>
        <begin position="440"/>
        <end position="463"/>
    </location>
</feature>
<gene>
    <name evidence="2" type="ORF">C922_04832</name>
</gene>
<keyword evidence="3" id="KW-1185">Reference proteome</keyword>
<sequence>MKKELKGKKPKGNVNSSVVSSNFKEEKRIIKKKKKIYFNNAKGVCPSQAYKGTVNTGSNINTNINLNINNLNFGHVQGQGTEALQHNLRIHPRAIGGGGPIYGFDAGEIIDNAANRTRKGILQNVNISPRGKDKDGNYFTTDVDAGTNSFDVKNRKLKKNGSSGLGTDKKPYRGVGNSNEGNTGRVDDKSTFRGKDVVSLDGAEGRAARAADGAPIGDNLIRNGSTFESAGGADNRETNQLRGRISVGSNPPQRNCYRFSSGHYFANSPNKLNLAYTHKIYKSRASIYTKKYFKNNKIVNSSMTGQVKKDEFNPVHNYNISFVKKGASKSLSDIKDSGKGDHTEDSYFEFSENGMNAVEGGRDDLGSPFHVDTSKRSGVLDSASCRGQKGGYSLYRASAKSSGHEVSNCGNCGKCESCKGRNICGASNLYSRATMHGISGREKKGMGEPNLSGSNVEPVDTERVAEQDEKMLSEEKQKEKEAFAQSYLEKIIKLLSDKVKRMLTVTDKECIHLVRSIVELLQCIKKIINWSEQCHFHYSIFGIVLNIYAHVCVKIFAQNDILKVTNLKCLVCMFEILIMLRRDSFNLSYGFFLFVNYLKSNIHGIDILTKKNLKYNTKVVNNDEKIFLKMVNSFVTLISHCAESQSSMVRVESLKSFCCVLGMLKGRRRKDGTAQGGWEAWRKVEEGVEKAVDKGVKKGLGKGVSNDMGYEMGKHLGSTVMNKAKGNSLRQSEPSDEPASAVFSPFSRALIMGSLVGKKSTMYRGHTTGKMINLQKYYLSFFKSSYMCSEVYTQNGGEAGRRDFPNRESDQKWVASQPSSVNKNMGSRKENINLYRANMSSIPNHHWPKNNWHENAKDGNPHFTNDQLGSNRNVEEIEYRTKNSILLTNFETIFNSEPSNGWLTNKLDDEDEQHMLLFILRIFDLFVDLYQDKEISEIIQKNIVFFLNHIDVHIFSYVTYLITKISHIIPINKSFFNKYISVLLKNLNKERRKFIFLMLSYSRYEKNGLFVVLNLLSNLCVYNFHYKTDTHLMDFDSISDESFRRNLGEENDCGGGTGDGVAGRRSGIRGGIARRGTTTSSITDEYNTHPSLNPTNEDSFGDARDYNNVNEHEVYLVDHMIHNNEEWCSVYAVLIVLSFKYPSLMFSFFFKKFGDSFVQNCDNCLPHFNLFDWSHIFGYYISSGVLNVALEGETQVKSRMLNGMRGGGGVPDGTASPEEDYGRTPTSECSGPSEGGQRDEAILTDNKRGETNETTRIGSIIDQANQVDTHIRAVRKQSLPCKEEVALELLTHQMYAFLEYPHCVQPSIGDREWSFCYVYISSVLNLFFNKNASFFGENCFFFKKNIWHLFHDRSNLKTHHFLDYLEMFKDSNFNYVSESSELVGMLNCVINPSEEGTEFAEKREKGSKQLEKGVSIGADLMAKWRQMNNNKKMVSSGDNTKDDPDADLIHFKQPYMKCCGRISDEIEDHMTSNLFFQIMVSDSYSPNDPPFEHYEEYLRKISVELIAARLIQQEKAGFTHLCCFNKGDNLLSDLFLDDDPFVETVTTCLEVPFSRQSVAKQGDLSSSSVGKERPSSLAQHPADGSPVGKDTTIVLSNTIDEERKVLDAIIKRNVKMEKQHRKGFVDLDGRLQWSIEEGDDQGIKPANNFRASEHSCGEDKKKEKIRPYSVSSHVAKLCGSSAEGGKAMERRVSEGRHILQRRNFAEFKFLKAKIKILHEGMKNGIRRREKIINFQKKFPEFFYHKKVININHKINKNLIKIYYLFSANYFYTTNISQIIHTIMVKIYQEDFFLFKALKDCFCSFPESGKNVWNNFEVKERNFFYNFICKAKEGRHVKAVDWMEQFNHVLVGVDQLLNGEDKKNASNTYSVNVLINKILKIILKHLKSRNFINYNKCLNFPFLFLSFFDIKIKLSLEMESFPFLEKLDQGNFKNILLNLPDHVRYFFGSLVLYIEYEDIFLVNKEKCQVRETPRPPNSTQCRSRRHRNNLTTYNFIIESILAEDYSLKNLKNMNKTNKKETKNSLFAKRKKAKVEIQNVKNTSDFELEDKYLKVHNANVGKEKRKEKIKKGNGPFKKINKLNYHKIDVSEWNVKSFRCAGDSPRGYATPFRSTINVEFKKTVQINFDCSSTLPVKCKINFCYYHFQDNAFCLFPLARTKHIYVHPSQ</sequence>
<evidence type="ECO:0000313" key="3">
    <source>
        <dbReference type="Proteomes" id="UP000030640"/>
    </source>
</evidence>
<dbReference type="Proteomes" id="UP000030640">
    <property type="component" value="Unassembled WGS sequence"/>
</dbReference>
<dbReference type="GeneID" id="20040106"/>
<feature type="region of interest" description="Disordered" evidence="1">
    <location>
        <begin position="1642"/>
        <end position="1663"/>
    </location>
</feature>
<feature type="region of interest" description="Disordered" evidence="1">
    <location>
        <begin position="209"/>
        <end position="238"/>
    </location>
</feature>
<dbReference type="OrthoDB" id="377778at2759"/>
<evidence type="ECO:0000313" key="2">
    <source>
        <dbReference type="EMBL" id="EUD64796.1"/>
    </source>
</evidence>
<evidence type="ECO:0000256" key="1">
    <source>
        <dbReference type="SAM" id="MobiDB-lite"/>
    </source>
</evidence>
<feature type="region of interest" description="Disordered" evidence="1">
    <location>
        <begin position="1202"/>
        <end position="1256"/>
    </location>
</feature>
<dbReference type="EMBL" id="KI965489">
    <property type="protein sequence ID" value="EUD64796.1"/>
    <property type="molecule type" value="Genomic_DNA"/>
</dbReference>
<feature type="compositionally biased region" description="Polar residues" evidence="1">
    <location>
        <begin position="1082"/>
        <end position="1098"/>
    </location>
</feature>
<feature type="region of interest" description="Disordered" evidence="1">
    <location>
        <begin position="1049"/>
        <end position="1103"/>
    </location>
</feature>
<protein>
    <submittedName>
        <fullName evidence="2">Uncharacterized protein</fullName>
    </submittedName>
</protein>
<feature type="compositionally biased region" description="Basic and acidic residues" evidence="1">
    <location>
        <begin position="1651"/>
        <end position="1663"/>
    </location>
</feature>
<feature type="region of interest" description="Disordered" evidence="1">
    <location>
        <begin position="154"/>
        <end position="192"/>
    </location>
</feature>
<feature type="compositionally biased region" description="Basic and acidic residues" evidence="1">
    <location>
        <begin position="1236"/>
        <end position="1253"/>
    </location>
</feature>
<feature type="region of interest" description="Disordered" evidence="1">
    <location>
        <begin position="1562"/>
        <end position="1590"/>
    </location>
</feature>
<dbReference type="VEuPathDB" id="PlasmoDB:C922_04832"/>
<accession>W7AHQ0</accession>